<dbReference type="OrthoDB" id="7059739at2"/>
<protein>
    <submittedName>
        <fullName evidence="3">Helix-hairpin-helix domain-containing protein</fullName>
    </submittedName>
</protein>
<dbReference type="EMBL" id="FNNE01000003">
    <property type="protein sequence ID" value="SDW66390.1"/>
    <property type="molecule type" value="Genomic_DNA"/>
</dbReference>
<dbReference type="RefSeq" id="WP_091812215.1">
    <property type="nucleotide sequence ID" value="NZ_FNNE01000003.1"/>
</dbReference>
<evidence type="ECO:0000256" key="2">
    <source>
        <dbReference type="SAM" id="MobiDB-lite"/>
    </source>
</evidence>
<dbReference type="AlphaFoldDB" id="A0A1H2VDU0"/>
<feature type="coiled-coil region" evidence="1">
    <location>
        <begin position="13"/>
        <end position="44"/>
    </location>
</feature>
<dbReference type="Proteomes" id="UP000199675">
    <property type="component" value="Unassembled WGS sequence"/>
</dbReference>
<feature type="region of interest" description="Disordered" evidence="2">
    <location>
        <begin position="96"/>
        <end position="138"/>
    </location>
</feature>
<dbReference type="Pfam" id="PF14520">
    <property type="entry name" value="HHH_5"/>
    <property type="match status" value="1"/>
</dbReference>
<evidence type="ECO:0000313" key="4">
    <source>
        <dbReference type="Proteomes" id="UP000199675"/>
    </source>
</evidence>
<evidence type="ECO:0000256" key="1">
    <source>
        <dbReference type="SAM" id="Coils"/>
    </source>
</evidence>
<evidence type="ECO:0000313" key="3">
    <source>
        <dbReference type="EMBL" id="SDW66390.1"/>
    </source>
</evidence>
<accession>A0A1H2VDU0</accession>
<organism evidence="3 4">
    <name type="scientific">Marinobacter mobilis</name>
    <dbReference type="NCBI Taxonomy" id="488533"/>
    <lineage>
        <taxon>Bacteria</taxon>
        <taxon>Pseudomonadati</taxon>
        <taxon>Pseudomonadota</taxon>
        <taxon>Gammaproteobacteria</taxon>
        <taxon>Pseudomonadales</taxon>
        <taxon>Marinobacteraceae</taxon>
        <taxon>Marinobacter</taxon>
    </lineage>
</organism>
<gene>
    <name evidence="3" type="ORF">SAMN04487960_103416</name>
</gene>
<keyword evidence="4" id="KW-1185">Reference proteome</keyword>
<dbReference type="Gene3D" id="1.10.150.20">
    <property type="entry name" value="5' to 3' exonuclease, C-terminal subdomain"/>
    <property type="match status" value="1"/>
</dbReference>
<dbReference type="STRING" id="488533.SAMN04487960_103416"/>
<sequence>MAKKEKPSVDKIVKKVNKEFEKTSAQIEKLINDALKQFDSLQNQIQDPVKKLLREIDDLREREMKRFHDEMERRLGEFQDIQNAVMDRLGIASKTAEKASVAKSPAKATGGAKAKPAAAKKPAAKKAPAKKAAPAAKALNKSDLTLVKGIGPATAKKMADLGINSIDQIANPSAAEKEKLQAFAKMKGFDQWSGEAKKLL</sequence>
<proteinExistence type="predicted"/>
<name>A0A1H2VDU0_9GAMM</name>
<feature type="compositionally biased region" description="Low complexity" evidence="2">
    <location>
        <begin position="102"/>
        <end position="121"/>
    </location>
</feature>
<reference evidence="3 4" key="1">
    <citation type="submission" date="2016-10" db="EMBL/GenBank/DDBJ databases">
        <authorList>
            <person name="de Groot N.N."/>
        </authorList>
    </citation>
    <scope>NUCLEOTIDE SEQUENCE [LARGE SCALE GENOMIC DNA]</scope>
    <source>
        <strain evidence="3 4">CGMCC 1.7059</strain>
    </source>
</reference>
<keyword evidence="1" id="KW-0175">Coiled coil</keyword>